<reference evidence="6" key="1">
    <citation type="submission" date="2011-09" db="EMBL/GenBank/DDBJ databases">
        <title>Complete sequence of Halovivax ruber XH-70.</title>
        <authorList>
            <consortium name="US DOE Joint Genome Institute"/>
            <person name="Lucas S."/>
            <person name="Han J."/>
            <person name="Lapidus A."/>
            <person name="Cheng J.-F."/>
            <person name="Goodwin L."/>
            <person name="Pitluck S."/>
            <person name="Peters L."/>
            <person name="Mikhailova N."/>
            <person name="Davenport K."/>
            <person name="Detter J.C."/>
            <person name="Han C."/>
            <person name="Tapia R."/>
            <person name="Land M."/>
            <person name="Hauser L."/>
            <person name="Kyrpides N."/>
            <person name="Ivanova N."/>
            <person name="Pagani I."/>
            <person name="Sproer C."/>
            <person name="Anderson I."/>
            <person name="Woyke T."/>
        </authorList>
    </citation>
    <scope>NUCLEOTIDE SEQUENCE</scope>
    <source>
        <strain evidence="6">XH-70</strain>
    </source>
</reference>
<dbReference type="SUPFAM" id="SSF56784">
    <property type="entry name" value="HAD-like"/>
    <property type="match status" value="1"/>
</dbReference>
<organism evidence="6 7">
    <name type="scientific">Halovivax ruber (strain DSM 18193 / JCM 13892 / XH-70)</name>
    <dbReference type="NCBI Taxonomy" id="797302"/>
    <lineage>
        <taxon>Archaea</taxon>
        <taxon>Methanobacteriati</taxon>
        <taxon>Methanobacteriota</taxon>
        <taxon>Stenosarchaea group</taxon>
        <taxon>Halobacteria</taxon>
        <taxon>Halobacteriales</taxon>
        <taxon>Natrialbaceae</taxon>
        <taxon>Halovivax</taxon>
    </lineage>
</organism>
<keyword evidence="4" id="KW-0378">Hydrolase</keyword>
<evidence type="ECO:0000256" key="3">
    <source>
        <dbReference type="ARBA" id="ARBA00022723"/>
    </source>
</evidence>
<dbReference type="NCBIfam" id="TIGR01549">
    <property type="entry name" value="HAD-SF-IA-v1"/>
    <property type="match status" value="1"/>
</dbReference>
<gene>
    <name evidence="6" type="ordered locus">Halru_2307</name>
</gene>
<comment type="cofactor">
    <cofactor evidence="1">
        <name>Mg(2+)</name>
        <dbReference type="ChEBI" id="CHEBI:18420"/>
    </cofactor>
</comment>
<dbReference type="AlphaFoldDB" id="L0IG04"/>
<dbReference type="GO" id="GO:0046872">
    <property type="term" value="F:metal ion binding"/>
    <property type="evidence" value="ECO:0007669"/>
    <property type="project" value="UniProtKB-KW"/>
</dbReference>
<dbReference type="HOGENOM" id="CLU_045011_8_2_2"/>
<dbReference type="InterPro" id="IPR051400">
    <property type="entry name" value="HAD-like_hydrolase"/>
</dbReference>
<keyword evidence="5" id="KW-0460">Magnesium</keyword>
<dbReference type="InterPro" id="IPR006439">
    <property type="entry name" value="HAD-SF_hydro_IA"/>
</dbReference>
<dbReference type="NCBIfam" id="TIGR01509">
    <property type="entry name" value="HAD-SF-IA-v3"/>
    <property type="match status" value="1"/>
</dbReference>
<dbReference type="GO" id="GO:0016791">
    <property type="term" value="F:phosphatase activity"/>
    <property type="evidence" value="ECO:0007669"/>
    <property type="project" value="TreeGrafter"/>
</dbReference>
<dbReference type="Gene3D" id="1.20.120.710">
    <property type="entry name" value="Haloacid dehalogenase hydrolase-like domain"/>
    <property type="match status" value="1"/>
</dbReference>
<dbReference type="EMBL" id="CP003050">
    <property type="protein sequence ID" value="AGB16892.1"/>
    <property type="molecule type" value="Genomic_DNA"/>
</dbReference>
<dbReference type="GeneID" id="14376815"/>
<dbReference type="Pfam" id="PF00702">
    <property type="entry name" value="Hydrolase"/>
    <property type="match status" value="1"/>
</dbReference>
<keyword evidence="3" id="KW-0479">Metal-binding</keyword>
<protein>
    <submittedName>
        <fullName evidence="6">Haloacid dehalogenase superfamily enzyme, subfamily IA</fullName>
    </submittedName>
</protein>
<dbReference type="OrthoDB" id="27736at2157"/>
<dbReference type="Proteomes" id="UP000010846">
    <property type="component" value="Chromosome"/>
</dbReference>
<dbReference type="PANTHER" id="PTHR46470:SF2">
    <property type="entry name" value="GLYCERALDEHYDE 3-PHOSPHATE PHOSPHATASE"/>
    <property type="match status" value="1"/>
</dbReference>
<evidence type="ECO:0000256" key="5">
    <source>
        <dbReference type="ARBA" id="ARBA00022842"/>
    </source>
</evidence>
<dbReference type="InterPro" id="IPR036412">
    <property type="entry name" value="HAD-like_sf"/>
</dbReference>
<dbReference type="GO" id="GO:0044281">
    <property type="term" value="P:small molecule metabolic process"/>
    <property type="evidence" value="ECO:0007669"/>
    <property type="project" value="UniProtKB-ARBA"/>
</dbReference>
<name>L0IG04_HALRX</name>
<proteinExistence type="inferred from homology"/>
<accession>L0IG04</accession>
<keyword evidence="7" id="KW-1185">Reference proteome</keyword>
<evidence type="ECO:0000313" key="6">
    <source>
        <dbReference type="EMBL" id="AGB16892.1"/>
    </source>
</evidence>
<dbReference type="RefSeq" id="WP_015301499.1">
    <property type="nucleotide sequence ID" value="NC_019964.1"/>
</dbReference>
<dbReference type="PANTHER" id="PTHR46470">
    <property type="entry name" value="N-ACYLNEURAMINATE-9-PHOSPHATASE"/>
    <property type="match status" value="1"/>
</dbReference>
<evidence type="ECO:0000256" key="2">
    <source>
        <dbReference type="ARBA" id="ARBA00007958"/>
    </source>
</evidence>
<dbReference type="KEGG" id="hru:Halru_2307"/>
<comment type="similarity">
    <text evidence="2">Belongs to the HAD-like hydrolase superfamily.</text>
</comment>
<dbReference type="SFLD" id="SFLDS00003">
    <property type="entry name" value="Haloacid_Dehalogenase"/>
    <property type="match status" value="1"/>
</dbReference>
<dbReference type="Gene3D" id="3.40.50.1000">
    <property type="entry name" value="HAD superfamily/HAD-like"/>
    <property type="match status" value="1"/>
</dbReference>
<dbReference type="InterPro" id="IPR023214">
    <property type="entry name" value="HAD_sf"/>
</dbReference>
<dbReference type="eggNOG" id="arCOG02291">
    <property type="taxonomic scope" value="Archaea"/>
</dbReference>
<evidence type="ECO:0000256" key="1">
    <source>
        <dbReference type="ARBA" id="ARBA00001946"/>
    </source>
</evidence>
<evidence type="ECO:0000256" key="4">
    <source>
        <dbReference type="ARBA" id="ARBA00022801"/>
    </source>
</evidence>
<dbReference type="SFLD" id="SFLDG01129">
    <property type="entry name" value="C1.5:_HAD__Beta-PGM__Phosphata"/>
    <property type="match status" value="1"/>
</dbReference>
<evidence type="ECO:0000313" key="7">
    <source>
        <dbReference type="Proteomes" id="UP000010846"/>
    </source>
</evidence>
<sequence length="228" mass="24373">MSAYDAVCFDLDRTLCVSTQDSAAVLERAFDRVGCEPFCTHTELEALVPRVPSAYTDQTFHENLFGLAAAEAGRDETVATDLTEAYLDAYDPTAVRFRDGAKRIIAHAREATDAVGLITNGSPSTQRPKLETLGIADAFDVSVFVDPDAGVPPKPDPTPFERALDGLGTRPDRTVHVGDAAYADVAGANAVGMDSAWLPGDATDRRSRDPTHEPTYELSSLASLADVL</sequence>